<dbReference type="InterPro" id="IPR043128">
    <property type="entry name" value="Rev_trsase/Diguanyl_cyclase"/>
</dbReference>
<evidence type="ECO:0000256" key="3">
    <source>
        <dbReference type="PROSITE-ProRule" id="PRU00169"/>
    </source>
</evidence>
<dbReference type="Proteomes" id="UP000433309">
    <property type="component" value="Unassembled WGS sequence"/>
</dbReference>
<dbReference type="SMART" id="SM00267">
    <property type="entry name" value="GGDEF"/>
    <property type="match status" value="1"/>
</dbReference>
<dbReference type="Pfam" id="PF00072">
    <property type="entry name" value="Response_reg"/>
    <property type="match status" value="1"/>
</dbReference>
<reference evidence="6 7" key="1">
    <citation type="submission" date="2019-11" db="EMBL/GenBank/DDBJ databases">
        <title>Novel species isolated from a subtropical stream in China.</title>
        <authorList>
            <person name="Lu H."/>
        </authorList>
    </citation>
    <scope>NUCLEOTIDE SEQUENCE [LARGE SCALE GENOMIC DNA]</scope>
    <source>
        <strain evidence="6 7">FT80W</strain>
    </source>
</reference>
<dbReference type="NCBIfam" id="TIGR00254">
    <property type="entry name" value="GGDEF"/>
    <property type="match status" value="1"/>
</dbReference>
<dbReference type="EC" id="2.7.7.65" evidence="1"/>
<dbReference type="GO" id="GO:0000160">
    <property type="term" value="P:phosphorelay signal transduction system"/>
    <property type="evidence" value="ECO:0007669"/>
    <property type="project" value="InterPro"/>
</dbReference>
<evidence type="ECO:0000313" key="7">
    <source>
        <dbReference type="Proteomes" id="UP000433309"/>
    </source>
</evidence>
<dbReference type="FunFam" id="3.30.70.270:FF:000001">
    <property type="entry name" value="Diguanylate cyclase domain protein"/>
    <property type="match status" value="1"/>
</dbReference>
<dbReference type="InterPro" id="IPR001789">
    <property type="entry name" value="Sig_transdc_resp-reg_receiver"/>
</dbReference>
<evidence type="ECO:0000256" key="2">
    <source>
        <dbReference type="ARBA" id="ARBA00034247"/>
    </source>
</evidence>
<proteinExistence type="predicted"/>
<dbReference type="InterPro" id="IPR050469">
    <property type="entry name" value="Diguanylate_Cyclase"/>
</dbReference>
<dbReference type="PANTHER" id="PTHR45138">
    <property type="entry name" value="REGULATORY COMPONENTS OF SENSORY TRANSDUCTION SYSTEM"/>
    <property type="match status" value="1"/>
</dbReference>
<keyword evidence="7" id="KW-1185">Reference proteome</keyword>
<evidence type="ECO:0000256" key="1">
    <source>
        <dbReference type="ARBA" id="ARBA00012528"/>
    </source>
</evidence>
<dbReference type="InterPro" id="IPR000160">
    <property type="entry name" value="GGDEF_dom"/>
</dbReference>
<feature type="domain" description="GGDEF" evidence="5">
    <location>
        <begin position="180"/>
        <end position="317"/>
    </location>
</feature>
<evidence type="ECO:0000259" key="4">
    <source>
        <dbReference type="PROSITE" id="PS50110"/>
    </source>
</evidence>
<dbReference type="InterPro" id="IPR011006">
    <property type="entry name" value="CheY-like_superfamily"/>
</dbReference>
<dbReference type="PROSITE" id="PS50887">
    <property type="entry name" value="GGDEF"/>
    <property type="match status" value="1"/>
</dbReference>
<name>A0A6I2LCI6_9BURK</name>
<dbReference type="SUPFAM" id="SSF52172">
    <property type="entry name" value="CheY-like"/>
    <property type="match status" value="1"/>
</dbReference>
<accession>A0A6I2LCI6</accession>
<dbReference type="AlphaFoldDB" id="A0A6I2LCI6"/>
<dbReference type="GO" id="GO:1902201">
    <property type="term" value="P:negative regulation of bacterial-type flagellum-dependent cell motility"/>
    <property type="evidence" value="ECO:0007669"/>
    <property type="project" value="TreeGrafter"/>
</dbReference>
<keyword evidence="3" id="KW-0597">Phosphoprotein</keyword>
<dbReference type="Gene3D" id="3.30.70.270">
    <property type="match status" value="1"/>
</dbReference>
<comment type="catalytic activity">
    <reaction evidence="2">
        <text>2 GTP = 3',3'-c-di-GMP + 2 diphosphate</text>
        <dbReference type="Rhea" id="RHEA:24898"/>
        <dbReference type="ChEBI" id="CHEBI:33019"/>
        <dbReference type="ChEBI" id="CHEBI:37565"/>
        <dbReference type="ChEBI" id="CHEBI:58805"/>
        <dbReference type="EC" id="2.7.7.65"/>
    </reaction>
</comment>
<dbReference type="EMBL" id="WKJK01000041">
    <property type="protein sequence ID" value="MRW94857.1"/>
    <property type="molecule type" value="Genomic_DNA"/>
</dbReference>
<dbReference type="PROSITE" id="PS50110">
    <property type="entry name" value="RESPONSE_REGULATORY"/>
    <property type="match status" value="1"/>
</dbReference>
<dbReference type="GO" id="GO:0052621">
    <property type="term" value="F:diguanylate cyclase activity"/>
    <property type="evidence" value="ECO:0007669"/>
    <property type="project" value="UniProtKB-EC"/>
</dbReference>
<comment type="caution">
    <text evidence="6">The sequence shown here is derived from an EMBL/GenBank/DDBJ whole genome shotgun (WGS) entry which is preliminary data.</text>
</comment>
<dbReference type="GO" id="GO:0005886">
    <property type="term" value="C:plasma membrane"/>
    <property type="evidence" value="ECO:0007669"/>
    <property type="project" value="TreeGrafter"/>
</dbReference>
<evidence type="ECO:0000313" key="6">
    <source>
        <dbReference type="EMBL" id="MRW94857.1"/>
    </source>
</evidence>
<evidence type="ECO:0000259" key="5">
    <source>
        <dbReference type="PROSITE" id="PS50887"/>
    </source>
</evidence>
<sequence length="326" mass="35174">MPTTTLNALAVGPELSADRSLRLLVVDDQTANIQAVYQVFTGSYTVFMANSGPAALALCHENPPDLVLLDVVMPQMDGLEVCRRLKASERTSNIPVIFVTGGNSTSEEDACWEAGGVDFVSKPINPLTLRNRVRAHLTLKLQSDVLRSLAFVDGLTGIANRRQFDEQLPVEIGRCKRMSLPLGLILLDIDFFKRYNDRYGHQAGDACLRQVAMALRATLARPGDLVARYGGEEFVCILPNTPLEGALRIGTKLEAAVRALEIEHQLSDVATVVSISGGIVAGVPPPDCEPATLLAQADRLLYQAKQEGRARVKAESLATAGIVTVT</sequence>
<dbReference type="PANTHER" id="PTHR45138:SF9">
    <property type="entry name" value="DIGUANYLATE CYCLASE DGCM-RELATED"/>
    <property type="match status" value="1"/>
</dbReference>
<feature type="modified residue" description="4-aspartylphosphate" evidence="3">
    <location>
        <position position="70"/>
    </location>
</feature>
<gene>
    <name evidence="6" type="ORF">GJ699_33365</name>
</gene>
<dbReference type="GO" id="GO:0043709">
    <property type="term" value="P:cell adhesion involved in single-species biofilm formation"/>
    <property type="evidence" value="ECO:0007669"/>
    <property type="project" value="TreeGrafter"/>
</dbReference>
<dbReference type="Gene3D" id="3.40.50.2300">
    <property type="match status" value="1"/>
</dbReference>
<dbReference type="SUPFAM" id="SSF55073">
    <property type="entry name" value="Nucleotide cyclase"/>
    <property type="match status" value="1"/>
</dbReference>
<dbReference type="Pfam" id="PF00990">
    <property type="entry name" value="GGDEF"/>
    <property type="match status" value="1"/>
</dbReference>
<organism evidence="6 7">
    <name type="scientific">Duganella guangzhouensis</name>
    <dbReference type="NCBI Taxonomy" id="2666084"/>
    <lineage>
        <taxon>Bacteria</taxon>
        <taxon>Pseudomonadati</taxon>
        <taxon>Pseudomonadota</taxon>
        <taxon>Betaproteobacteria</taxon>
        <taxon>Burkholderiales</taxon>
        <taxon>Oxalobacteraceae</taxon>
        <taxon>Telluria group</taxon>
        <taxon>Duganella</taxon>
    </lineage>
</organism>
<dbReference type="CDD" id="cd01949">
    <property type="entry name" value="GGDEF"/>
    <property type="match status" value="1"/>
</dbReference>
<feature type="domain" description="Response regulatory" evidence="4">
    <location>
        <begin position="22"/>
        <end position="137"/>
    </location>
</feature>
<dbReference type="SMART" id="SM00448">
    <property type="entry name" value="REC"/>
    <property type="match status" value="1"/>
</dbReference>
<protein>
    <recommendedName>
        <fullName evidence="1">diguanylate cyclase</fullName>
        <ecNumber evidence="1">2.7.7.65</ecNumber>
    </recommendedName>
</protein>
<dbReference type="InterPro" id="IPR029787">
    <property type="entry name" value="Nucleotide_cyclase"/>
</dbReference>